<keyword evidence="1" id="KW-1133">Transmembrane helix</keyword>
<dbReference type="CDD" id="cd03392">
    <property type="entry name" value="PAP2_like_2"/>
    <property type="match status" value="1"/>
</dbReference>
<keyword evidence="1" id="KW-0812">Transmembrane</keyword>
<evidence type="ECO:0000259" key="2">
    <source>
        <dbReference type="Pfam" id="PF01569"/>
    </source>
</evidence>
<comment type="caution">
    <text evidence="3">The sequence shown here is derived from an EMBL/GenBank/DDBJ whole genome shotgun (WGS) entry which is preliminary data.</text>
</comment>
<name>A0A7K0CSI8_9ACTN</name>
<sequence length="193" mass="20150">MLLVLVSWQVGVDGPLVGADEALSRDLVANAPPERVAEALSDLGGPVVAVPVLLAAVVFALWRGRWFAALAAAVAMALVPALVVPAKTAFARPGPTMPRLTDYAGFYPSGHATTSAVAYGAAAVLVAGCVHRAWVRRVAVGAAVLLSAGCGLGLTWHAYHWPLDVLAGWCLAVLLLWALVRLTARGAPTYRRR</sequence>
<evidence type="ECO:0000313" key="3">
    <source>
        <dbReference type="EMBL" id="MQY15972.1"/>
    </source>
</evidence>
<feature type="transmembrane region" description="Helical" evidence="1">
    <location>
        <begin position="67"/>
        <end position="86"/>
    </location>
</feature>
<evidence type="ECO:0000313" key="4">
    <source>
        <dbReference type="Proteomes" id="UP000466345"/>
    </source>
</evidence>
<keyword evidence="1" id="KW-0472">Membrane</keyword>
<protein>
    <recommendedName>
        <fullName evidence="2">Phosphatidic acid phosphatase type 2/haloperoxidase domain-containing protein</fullName>
    </recommendedName>
</protein>
<keyword evidence="4" id="KW-1185">Reference proteome</keyword>
<reference evidence="3 4" key="1">
    <citation type="submission" date="2019-10" db="EMBL/GenBank/DDBJ databases">
        <title>Streptomyces smaragdinus sp. nov. and Streptomyces fabii sp. nov., isolated from the gut of fungus growing-termite Macrotermes natalensis.</title>
        <authorList>
            <person name="Schwitalla J."/>
            <person name="Benndorf R."/>
            <person name="Martin K."/>
            <person name="De Beer W."/>
            <person name="Kaster A.-K."/>
            <person name="Vollmers J."/>
            <person name="Poulsen M."/>
            <person name="Beemelmanns C."/>
        </authorList>
    </citation>
    <scope>NUCLEOTIDE SEQUENCE [LARGE SCALE GENOMIC DNA]</scope>
    <source>
        <strain evidence="3 4">RB5</strain>
    </source>
</reference>
<proteinExistence type="predicted"/>
<dbReference type="EMBL" id="WEGJ01000042">
    <property type="protein sequence ID" value="MQY15972.1"/>
    <property type="molecule type" value="Genomic_DNA"/>
</dbReference>
<dbReference type="InterPro" id="IPR036938">
    <property type="entry name" value="PAP2/HPO_sf"/>
</dbReference>
<evidence type="ECO:0000256" key="1">
    <source>
        <dbReference type="SAM" id="Phobius"/>
    </source>
</evidence>
<feature type="transmembrane region" description="Helical" evidence="1">
    <location>
        <begin position="165"/>
        <end position="184"/>
    </location>
</feature>
<organism evidence="3 4">
    <name type="scientific">Streptomyces smaragdinus</name>
    <dbReference type="NCBI Taxonomy" id="2585196"/>
    <lineage>
        <taxon>Bacteria</taxon>
        <taxon>Bacillati</taxon>
        <taxon>Actinomycetota</taxon>
        <taxon>Actinomycetes</taxon>
        <taxon>Kitasatosporales</taxon>
        <taxon>Streptomycetaceae</taxon>
        <taxon>Streptomyces</taxon>
    </lineage>
</organism>
<feature type="transmembrane region" description="Helical" evidence="1">
    <location>
        <begin position="43"/>
        <end position="62"/>
    </location>
</feature>
<dbReference type="PANTHER" id="PTHR14969:SF13">
    <property type="entry name" value="AT30094P"/>
    <property type="match status" value="1"/>
</dbReference>
<gene>
    <name evidence="3" type="ORF">SRB5_61640</name>
</gene>
<feature type="transmembrane region" description="Helical" evidence="1">
    <location>
        <begin position="138"/>
        <end position="159"/>
    </location>
</feature>
<dbReference type="Gene3D" id="1.20.144.10">
    <property type="entry name" value="Phosphatidic acid phosphatase type 2/haloperoxidase"/>
    <property type="match status" value="1"/>
</dbReference>
<feature type="transmembrane region" description="Helical" evidence="1">
    <location>
        <begin position="106"/>
        <end position="126"/>
    </location>
</feature>
<dbReference type="SUPFAM" id="SSF48317">
    <property type="entry name" value="Acid phosphatase/Vanadium-dependent haloperoxidase"/>
    <property type="match status" value="1"/>
</dbReference>
<accession>A0A7K0CSI8</accession>
<dbReference type="PANTHER" id="PTHR14969">
    <property type="entry name" value="SPHINGOSINE-1-PHOSPHATE PHOSPHOHYDROLASE"/>
    <property type="match status" value="1"/>
</dbReference>
<dbReference type="RefSeq" id="WP_194293079.1">
    <property type="nucleotide sequence ID" value="NZ_WEGJ01000042.1"/>
</dbReference>
<dbReference type="Proteomes" id="UP000466345">
    <property type="component" value="Unassembled WGS sequence"/>
</dbReference>
<dbReference type="InterPro" id="IPR000326">
    <property type="entry name" value="PAP2/HPO"/>
</dbReference>
<feature type="domain" description="Phosphatidic acid phosphatase type 2/haloperoxidase" evidence="2">
    <location>
        <begin position="69"/>
        <end position="183"/>
    </location>
</feature>
<dbReference type="Pfam" id="PF01569">
    <property type="entry name" value="PAP2"/>
    <property type="match status" value="1"/>
</dbReference>
<dbReference type="AlphaFoldDB" id="A0A7K0CSI8"/>